<accession>A0A1W4WGK2</accession>
<dbReference type="PRINTS" id="PR00081">
    <property type="entry name" value="GDHRDH"/>
</dbReference>
<dbReference type="CDD" id="cd05327">
    <property type="entry name" value="retinol-DH_like_SDR_c_like"/>
    <property type="match status" value="1"/>
</dbReference>
<dbReference type="PANTHER" id="PTHR43157:SF31">
    <property type="entry name" value="PHOSPHATIDYLINOSITOL-GLYCAN BIOSYNTHESIS CLASS F PROTEIN"/>
    <property type="match status" value="1"/>
</dbReference>
<proteinExistence type="inferred from homology"/>
<keyword evidence="3" id="KW-0812">Transmembrane</keyword>
<name>A0A1W4WGK2_AGRPL</name>
<dbReference type="RefSeq" id="XP_018319140.1">
    <property type="nucleotide sequence ID" value="XM_018463638.1"/>
</dbReference>
<evidence type="ECO:0000313" key="6">
    <source>
        <dbReference type="RefSeq" id="XP_018319141.1"/>
    </source>
</evidence>
<dbReference type="STRING" id="224129.A0A1W4WGK2"/>
<evidence type="ECO:0000256" key="2">
    <source>
        <dbReference type="RuleBase" id="RU000363"/>
    </source>
</evidence>
<dbReference type="InterPro" id="IPR036291">
    <property type="entry name" value="NAD(P)-bd_dom_sf"/>
</dbReference>
<feature type="transmembrane region" description="Helical" evidence="3">
    <location>
        <begin position="6"/>
        <end position="23"/>
    </location>
</feature>
<dbReference type="AlphaFoldDB" id="A0A1W4WGK2"/>
<reference evidence="5 6" key="1">
    <citation type="submission" date="2025-04" db="UniProtKB">
        <authorList>
            <consortium name="RefSeq"/>
        </authorList>
    </citation>
    <scope>IDENTIFICATION</scope>
    <source>
        <tissue evidence="5 6">Entire body</tissue>
    </source>
</reference>
<evidence type="ECO:0000313" key="4">
    <source>
        <dbReference type="Proteomes" id="UP000192223"/>
    </source>
</evidence>
<dbReference type="PANTHER" id="PTHR43157">
    <property type="entry name" value="PHOSPHATIDYLINOSITOL-GLYCAN BIOSYNTHESIS CLASS F PROTEIN-RELATED"/>
    <property type="match status" value="1"/>
</dbReference>
<keyword evidence="4" id="KW-1185">Reference proteome</keyword>
<dbReference type="PRINTS" id="PR00080">
    <property type="entry name" value="SDRFAMILY"/>
</dbReference>
<dbReference type="RefSeq" id="XP_018319141.1">
    <property type="nucleotide sequence ID" value="XM_018463639.1"/>
</dbReference>
<dbReference type="OrthoDB" id="191139at2759"/>
<comment type="similarity">
    <text evidence="2">Belongs to the short-chain dehydrogenases/reductases (SDR) family.</text>
</comment>
<dbReference type="RefSeq" id="XP_018319142.1">
    <property type="nucleotide sequence ID" value="XM_018463640.1"/>
</dbReference>
<evidence type="ECO:0000256" key="3">
    <source>
        <dbReference type="SAM" id="Phobius"/>
    </source>
</evidence>
<evidence type="ECO:0000313" key="7">
    <source>
        <dbReference type="RefSeq" id="XP_018319142.1"/>
    </source>
</evidence>
<evidence type="ECO:0000313" key="5">
    <source>
        <dbReference type="RefSeq" id="XP_018319140.1"/>
    </source>
</evidence>
<dbReference type="Pfam" id="PF00106">
    <property type="entry name" value="adh_short"/>
    <property type="match status" value="1"/>
</dbReference>
<dbReference type="Gene3D" id="3.40.50.720">
    <property type="entry name" value="NAD(P)-binding Rossmann-like Domain"/>
    <property type="match status" value="1"/>
</dbReference>
<sequence length="326" mass="36581">MFLVFVMVIIGFSLLLITLKIYIKLTTGWDRSHTCLVGKTAVVTGPDSGIGFYTTLDLAKRGARVIMACRNREDGEDARAKIIKITGNPNIVVKFYEATSFDSIRAFAKDFNETEERLDILVNNAGMGTKERLKTNDGCNVVMQVNYYSSFLLTHLLIDKLKASAPSRIVNVASILHKIAYLDSDDLDRYPKQFPLSFCVTYGNSKLGVVCFNIELARRLEGTGVTTNALHPGFIFTNIFNEITGLQRIIVAFFASICSKTPLEGAQTSIYLAVSPKVKNISGQYFVDCARENLSKEITRDHYLKKIWENTEKIVRLSPDEKIIYK</sequence>
<dbReference type="InterPro" id="IPR002347">
    <property type="entry name" value="SDR_fam"/>
</dbReference>
<organism evidence="4 5">
    <name type="scientific">Agrilus planipennis</name>
    <name type="common">Emerald ash borer</name>
    <name type="synonym">Agrilus marcopoli</name>
    <dbReference type="NCBI Taxonomy" id="224129"/>
    <lineage>
        <taxon>Eukaryota</taxon>
        <taxon>Metazoa</taxon>
        <taxon>Ecdysozoa</taxon>
        <taxon>Arthropoda</taxon>
        <taxon>Hexapoda</taxon>
        <taxon>Insecta</taxon>
        <taxon>Pterygota</taxon>
        <taxon>Neoptera</taxon>
        <taxon>Endopterygota</taxon>
        <taxon>Coleoptera</taxon>
        <taxon>Polyphaga</taxon>
        <taxon>Elateriformia</taxon>
        <taxon>Buprestoidea</taxon>
        <taxon>Buprestidae</taxon>
        <taxon>Agrilinae</taxon>
        <taxon>Agrilus</taxon>
    </lineage>
</organism>
<dbReference type="KEGG" id="apln:108732694"/>
<dbReference type="GO" id="GO:0016491">
    <property type="term" value="F:oxidoreductase activity"/>
    <property type="evidence" value="ECO:0007669"/>
    <property type="project" value="UniProtKB-KW"/>
</dbReference>
<dbReference type="Proteomes" id="UP000192223">
    <property type="component" value="Unplaced"/>
</dbReference>
<keyword evidence="3" id="KW-1133">Transmembrane helix</keyword>
<evidence type="ECO:0000256" key="1">
    <source>
        <dbReference type="ARBA" id="ARBA00023002"/>
    </source>
</evidence>
<dbReference type="SUPFAM" id="SSF51735">
    <property type="entry name" value="NAD(P)-binding Rossmann-fold domains"/>
    <property type="match status" value="1"/>
</dbReference>
<keyword evidence="1" id="KW-0560">Oxidoreductase</keyword>
<keyword evidence="3" id="KW-0472">Membrane</keyword>
<protein>
    <submittedName>
        <fullName evidence="5 6">Retinol dehydrogenase 11-like</fullName>
    </submittedName>
</protein>
<gene>
    <name evidence="5 6 7" type="primary">LOC108732694</name>
</gene>
<dbReference type="GeneID" id="108732694"/>